<accession>A0A2A5WFN5</accession>
<evidence type="ECO:0000313" key="14">
    <source>
        <dbReference type="Proteomes" id="UP000219329"/>
    </source>
</evidence>
<dbReference type="GO" id="GO:0097510">
    <property type="term" value="P:base-excision repair, AP site formation via deaminated base removal"/>
    <property type="evidence" value="ECO:0007669"/>
    <property type="project" value="TreeGrafter"/>
</dbReference>
<dbReference type="FunFam" id="3.40.470.10:FF:000001">
    <property type="entry name" value="Uracil-DNA glycosylase"/>
    <property type="match status" value="1"/>
</dbReference>
<reference evidence="13 14" key="1">
    <citation type="submission" date="2017-08" db="EMBL/GenBank/DDBJ databases">
        <title>Fine stratification of microbial communities through a metagenomic profile of the photic zone.</title>
        <authorList>
            <person name="Haro-Moreno J.M."/>
            <person name="Lopez-Perez M."/>
            <person name="De La Torre J."/>
            <person name="Picazo A."/>
            <person name="Camacho A."/>
            <person name="Rodriguez-Valera F."/>
        </authorList>
    </citation>
    <scope>NUCLEOTIDE SEQUENCE [LARGE SCALE GENOMIC DNA]</scope>
    <source>
        <strain evidence="13">MED-G28</strain>
    </source>
</reference>
<dbReference type="InterPro" id="IPR002043">
    <property type="entry name" value="UDG_fam1"/>
</dbReference>
<evidence type="ECO:0000259" key="12">
    <source>
        <dbReference type="SMART" id="SM00986"/>
    </source>
</evidence>
<dbReference type="Gene3D" id="3.40.470.10">
    <property type="entry name" value="Uracil-DNA glycosylase-like domain"/>
    <property type="match status" value="1"/>
</dbReference>
<evidence type="ECO:0000256" key="1">
    <source>
        <dbReference type="ARBA" id="ARBA00001400"/>
    </source>
</evidence>
<gene>
    <name evidence="9" type="primary">ung</name>
    <name evidence="13" type="ORF">CNF02_01190</name>
</gene>
<dbReference type="SMART" id="SM00986">
    <property type="entry name" value="UDG"/>
    <property type="match status" value="1"/>
</dbReference>
<evidence type="ECO:0000256" key="8">
    <source>
        <dbReference type="ARBA" id="ARBA00023204"/>
    </source>
</evidence>
<dbReference type="SUPFAM" id="SSF52141">
    <property type="entry name" value="Uracil-DNA glycosylase-like"/>
    <property type="match status" value="1"/>
</dbReference>
<dbReference type="PROSITE" id="PS00130">
    <property type="entry name" value="U_DNA_GLYCOSYLASE"/>
    <property type="match status" value="1"/>
</dbReference>
<dbReference type="InterPro" id="IPR005122">
    <property type="entry name" value="Uracil-DNA_glycosylase-like"/>
</dbReference>
<proteinExistence type="inferred from homology"/>
<dbReference type="AlphaFoldDB" id="A0A2A5WFN5"/>
<keyword evidence="9" id="KW-0963">Cytoplasm</keyword>
<evidence type="ECO:0000256" key="9">
    <source>
        <dbReference type="HAMAP-Rule" id="MF_00148"/>
    </source>
</evidence>
<evidence type="ECO:0000256" key="6">
    <source>
        <dbReference type="ARBA" id="ARBA00022763"/>
    </source>
</evidence>
<comment type="function">
    <text evidence="2 9 11">Excises uracil residues from the DNA which can arise as a result of misincorporation of dUMP residues by DNA polymerase or due to deamination of cytosine.</text>
</comment>
<dbReference type="Proteomes" id="UP000219329">
    <property type="component" value="Unassembled WGS sequence"/>
</dbReference>
<dbReference type="InterPro" id="IPR018085">
    <property type="entry name" value="Ura-DNA_Glyclase_AS"/>
</dbReference>
<dbReference type="NCBIfam" id="TIGR00628">
    <property type="entry name" value="ung"/>
    <property type="match status" value="1"/>
</dbReference>
<comment type="subcellular location">
    <subcellularLocation>
        <location evidence="9">Cytoplasm</location>
    </subcellularLocation>
</comment>
<keyword evidence="8 9" id="KW-0234">DNA repair</keyword>
<feature type="domain" description="Uracil-DNA glycosylase-like" evidence="12">
    <location>
        <begin position="73"/>
        <end position="233"/>
    </location>
</feature>
<protein>
    <recommendedName>
        <fullName evidence="5 9">Uracil-DNA glycosylase</fullName>
        <shortName evidence="9">UDG</shortName>
        <ecNumber evidence="4 9">3.2.2.27</ecNumber>
    </recommendedName>
</protein>
<evidence type="ECO:0000256" key="4">
    <source>
        <dbReference type="ARBA" id="ARBA00012030"/>
    </source>
</evidence>
<dbReference type="NCBIfam" id="NF003591">
    <property type="entry name" value="PRK05254.1-4"/>
    <property type="match status" value="1"/>
</dbReference>
<dbReference type="EC" id="3.2.2.27" evidence="4 9"/>
<comment type="catalytic activity">
    <reaction evidence="1 9 11">
        <text>Hydrolyzes single-stranded DNA or mismatched double-stranded DNA and polynucleotides, releasing free uracil.</text>
        <dbReference type="EC" id="3.2.2.27"/>
    </reaction>
</comment>
<dbReference type="GO" id="GO:0004844">
    <property type="term" value="F:uracil DNA N-glycosylase activity"/>
    <property type="evidence" value="ECO:0007669"/>
    <property type="project" value="UniProtKB-UniRule"/>
</dbReference>
<dbReference type="SMART" id="SM00987">
    <property type="entry name" value="UreE_C"/>
    <property type="match status" value="1"/>
</dbReference>
<dbReference type="GO" id="GO:0005737">
    <property type="term" value="C:cytoplasm"/>
    <property type="evidence" value="ECO:0007669"/>
    <property type="project" value="UniProtKB-SubCell"/>
</dbReference>
<dbReference type="CDD" id="cd10027">
    <property type="entry name" value="UDG-F1-like"/>
    <property type="match status" value="1"/>
</dbReference>
<feature type="active site" description="Proton acceptor" evidence="9 10">
    <location>
        <position position="88"/>
    </location>
</feature>
<dbReference type="NCBIfam" id="NF003592">
    <property type="entry name" value="PRK05254.1-5"/>
    <property type="match status" value="1"/>
</dbReference>
<evidence type="ECO:0000313" key="13">
    <source>
        <dbReference type="EMBL" id="PDH35355.1"/>
    </source>
</evidence>
<evidence type="ECO:0000256" key="3">
    <source>
        <dbReference type="ARBA" id="ARBA00008184"/>
    </source>
</evidence>
<comment type="similarity">
    <text evidence="3 9 11">Belongs to the uracil-DNA glycosylase (UDG) superfamily. UNG family.</text>
</comment>
<evidence type="ECO:0000256" key="5">
    <source>
        <dbReference type="ARBA" id="ARBA00018429"/>
    </source>
</evidence>
<comment type="caution">
    <text evidence="13">The sequence shown here is derived from an EMBL/GenBank/DDBJ whole genome shotgun (WGS) entry which is preliminary data.</text>
</comment>
<dbReference type="PANTHER" id="PTHR11264:SF0">
    <property type="entry name" value="URACIL-DNA GLYCOSYLASE"/>
    <property type="match status" value="1"/>
</dbReference>
<evidence type="ECO:0000256" key="7">
    <source>
        <dbReference type="ARBA" id="ARBA00022801"/>
    </source>
</evidence>
<organism evidence="13 14">
    <name type="scientific">OM182 bacterium MED-G28</name>
    <dbReference type="NCBI Taxonomy" id="1986256"/>
    <lineage>
        <taxon>Bacteria</taxon>
        <taxon>Pseudomonadati</taxon>
        <taxon>Pseudomonadota</taxon>
        <taxon>Gammaproteobacteria</taxon>
        <taxon>OMG group</taxon>
        <taxon>OM182 clade</taxon>
    </lineage>
</organism>
<keyword evidence="6 9" id="KW-0227">DNA damage</keyword>
<evidence type="ECO:0000256" key="10">
    <source>
        <dbReference type="PROSITE-ProRule" id="PRU10072"/>
    </source>
</evidence>
<dbReference type="HAMAP" id="MF_00148">
    <property type="entry name" value="UDG"/>
    <property type="match status" value="1"/>
</dbReference>
<name>A0A2A5WFN5_9GAMM</name>
<sequence length="251" mass="28237">MCCYSHICDHSKIVIESQAQNVRDIKLEASWKRALADEFISDYMVQLRSFLLRQKQAGKLIYPPGNEIFSALDLTPIDSCKLVILGQDPYHGAGQAHGLCFSVKSGVAVPPSLLNIYKELESDTGFLPPKHGCLNYWAEQGVLLLNAVLTVEAGNAASHQRQGWERFTDKIVEILNTKRKGLVFLLWGSYAQRKGFMINREKHLVLESPHPSPLSANRGFFGNRHFSKANAYLDKQGMAPIDWQLPQIRTD</sequence>
<evidence type="ECO:0000256" key="11">
    <source>
        <dbReference type="RuleBase" id="RU003780"/>
    </source>
</evidence>
<evidence type="ECO:0000256" key="2">
    <source>
        <dbReference type="ARBA" id="ARBA00002631"/>
    </source>
</evidence>
<keyword evidence="7 9" id="KW-0378">Hydrolase</keyword>
<dbReference type="NCBIfam" id="NF003588">
    <property type="entry name" value="PRK05254.1-1"/>
    <property type="match status" value="1"/>
</dbReference>
<dbReference type="InterPro" id="IPR036895">
    <property type="entry name" value="Uracil-DNA_glycosylase-like_sf"/>
</dbReference>
<dbReference type="EMBL" id="NTJZ01000001">
    <property type="protein sequence ID" value="PDH35355.1"/>
    <property type="molecule type" value="Genomic_DNA"/>
</dbReference>
<dbReference type="PANTHER" id="PTHR11264">
    <property type="entry name" value="URACIL-DNA GLYCOSYLASE"/>
    <property type="match status" value="1"/>
</dbReference>
<dbReference type="Pfam" id="PF03167">
    <property type="entry name" value="UDG"/>
    <property type="match status" value="1"/>
</dbReference>
<dbReference type="NCBIfam" id="NF003589">
    <property type="entry name" value="PRK05254.1-2"/>
    <property type="match status" value="1"/>
</dbReference>